<name>A0A9Q0Y5U9_9SAUR</name>
<accession>A0A9Q0Y5U9</accession>
<dbReference type="SUPFAM" id="SSF46966">
    <property type="entry name" value="Spectrin repeat"/>
    <property type="match status" value="1"/>
</dbReference>
<sequence>MALEVEKSPSDASLNVRAKCCDRWNYMDLEMEYPELVITRVGPPLDVKEGWQWLRGAEDDEEPAAVEGAGHAALGIPERHQNPSALPSGPSSSFSKIKATAKYVESQPLICRSSRSGDVPFHLSRGGLHPEQQQKWFAQKDPAERSAFAGAFGSLLDLPRVPPARGVDSTFSSRTTRPLRHLDIECTGQMLLPPHSSTPKHVPSKRNTHLGPTMPVSPGTSLSLQCLEDSDLKQQEIGSSKSFSAAAAAARSQSETSAPWNLPSRFDLQGRGLVGPAKQRPLDSCSLMGRIRNMSSFQADYWACAIPDCLPPSPDRQSPHWDPDKEYEDLLDYTYPLRPKHKLDKNDSTVHDSGVDLDSLSISPESSLKILAVQDQEQEMTGIQNGQGSPVPSLTRVEHPAPVSHYRLSPVGKVSFPEGDPSAGEMDRFRMTAHGLSPWGLSPGASGMMSLEEKDRKSRGHDCLRERDAAAGGTFLRSTQVLPLPVASSGDEEYLSLPPRLKELKTLAQQLTDMSLAMMPSEPHPAEDDLPSFSVKREHLPKDDGSEKTQWEPYSDSCHTSSFHKRAEECILNKKSGKDHERMLRENAGQDHLAVRCLDFPERGIHPISNLKDCYRDSLTERIKIFCGQLEELIHWLHKIADVTDNWIPPRPDIESIKTSLQNYLEFKKDLAGHHALIQDVLQDGERLLKYMASDSPVLQNTLRLITQQSNELENHAEHLYESIVAAMDALGAGLMKDCDAQQIAASAESSKSLITQARWILLLLKNVEPETHAVRQITTSRSSSAHCPHLYQKQLDALTLVMPVIDIQFCSSP</sequence>
<evidence type="ECO:0000313" key="6">
    <source>
        <dbReference type="Proteomes" id="UP001142489"/>
    </source>
</evidence>
<dbReference type="OrthoDB" id="9448174at2759"/>
<dbReference type="Proteomes" id="UP001142489">
    <property type="component" value="Unassembled WGS sequence"/>
</dbReference>
<dbReference type="PANTHER" id="PTHR14514">
    <property type="entry name" value="PKA ANCHORING PROTEIN"/>
    <property type="match status" value="1"/>
</dbReference>
<keyword evidence="2" id="KW-0597">Phosphoprotein</keyword>
<evidence type="ECO:0000256" key="3">
    <source>
        <dbReference type="ARBA" id="ARBA00022737"/>
    </source>
</evidence>
<evidence type="ECO:0000313" key="5">
    <source>
        <dbReference type="EMBL" id="KAJ7341584.1"/>
    </source>
</evidence>
<dbReference type="PANTHER" id="PTHR14514:SF2">
    <property type="entry name" value="A-KINASE ANCHOR PROTEIN 6"/>
    <property type="match status" value="1"/>
</dbReference>
<keyword evidence="4" id="KW-0472">Membrane</keyword>
<protein>
    <recommendedName>
        <fullName evidence="7">Centrosomal protein of 68 kDa</fullName>
    </recommendedName>
</protein>
<proteinExistence type="predicted"/>
<evidence type="ECO:0008006" key="7">
    <source>
        <dbReference type="Google" id="ProtNLM"/>
    </source>
</evidence>
<comment type="subcellular location">
    <subcellularLocation>
        <location evidence="1">Endomembrane system</location>
    </subcellularLocation>
</comment>
<evidence type="ECO:0000256" key="2">
    <source>
        <dbReference type="ARBA" id="ARBA00022553"/>
    </source>
</evidence>
<organism evidence="5 6">
    <name type="scientific">Phrynocephalus forsythii</name>
    <dbReference type="NCBI Taxonomy" id="171643"/>
    <lineage>
        <taxon>Eukaryota</taxon>
        <taxon>Metazoa</taxon>
        <taxon>Chordata</taxon>
        <taxon>Craniata</taxon>
        <taxon>Vertebrata</taxon>
        <taxon>Euteleostomi</taxon>
        <taxon>Lepidosauria</taxon>
        <taxon>Squamata</taxon>
        <taxon>Bifurcata</taxon>
        <taxon>Unidentata</taxon>
        <taxon>Episquamata</taxon>
        <taxon>Toxicofera</taxon>
        <taxon>Iguania</taxon>
        <taxon>Acrodonta</taxon>
        <taxon>Agamidae</taxon>
        <taxon>Agaminae</taxon>
        <taxon>Phrynocephalus</taxon>
    </lineage>
</organism>
<comment type="caution">
    <text evidence="5">The sequence shown here is derived from an EMBL/GenBank/DDBJ whole genome shotgun (WGS) entry which is preliminary data.</text>
</comment>
<dbReference type="AlphaFoldDB" id="A0A9Q0Y5U9"/>
<gene>
    <name evidence="5" type="ORF">JRQ81_005862</name>
</gene>
<keyword evidence="6" id="KW-1185">Reference proteome</keyword>
<dbReference type="EMBL" id="JAPFRF010000002">
    <property type="protein sequence ID" value="KAJ7341584.1"/>
    <property type="molecule type" value="Genomic_DNA"/>
</dbReference>
<keyword evidence="3" id="KW-0677">Repeat</keyword>
<evidence type="ECO:0000256" key="4">
    <source>
        <dbReference type="ARBA" id="ARBA00023136"/>
    </source>
</evidence>
<reference evidence="5" key="1">
    <citation type="journal article" date="2023" name="DNA Res.">
        <title>Chromosome-level genome assembly of Phrynocephalus forsythii using third-generation DNA sequencing and Hi-C analysis.</title>
        <authorList>
            <person name="Qi Y."/>
            <person name="Zhao W."/>
            <person name="Zhao Y."/>
            <person name="Niu C."/>
            <person name="Cao S."/>
            <person name="Zhang Y."/>
        </authorList>
    </citation>
    <scope>NUCLEOTIDE SEQUENCE</scope>
    <source>
        <tissue evidence="5">Muscle</tissue>
    </source>
</reference>
<dbReference type="Gene3D" id="1.20.58.60">
    <property type="match status" value="1"/>
</dbReference>
<evidence type="ECO:0000256" key="1">
    <source>
        <dbReference type="ARBA" id="ARBA00004308"/>
    </source>
</evidence>